<gene>
    <name evidence="2" type="ORF">CSUI_010926</name>
</gene>
<name>A0A2C6KFS8_9APIC</name>
<reference evidence="2 3" key="1">
    <citation type="journal article" date="2017" name="Int. J. Parasitol.">
        <title>The genome of the protozoan parasite Cystoisospora suis and a reverse vaccinology approach to identify vaccine candidates.</title>
        <authorList>
            <person name="Palmieri N."/>
            <person name="Shrestha A."/>
            <person name="Ruttkowski B."/>
            <person name="Beck T."/>
            <person name="Vogl C."/>
            <person name="Tomley F."/>
            <person name="Blake D.P."/>
            <person name="Joachim A."/>
        </authorList>
    </citation>
    <scope>NUCLEOTIDE SEQUENCE [LARGE SCALE GENOMIC DNA]</scope>
    <source>
        <strain evidence="2 3">Wien I</strain>
    </source>
</reference>
<accession>A0A2C6KFS8</accession>
<sequence length="97" mass="10618">CSSFLSFPSKETGGGSDRGTMGVRRALEGMLSAEKLLFLASRASAQSRSIEKAKASWYKLANPLPREKEEARRLRRALLQKVAHEEAQAAEATLLQA</sequence>
<proteinExistence type="predicted"/>
<protein>
    <submittedName>
        <fullName evidence="2">Uncharacterized protein</fullName>
    </submittedName>
</protein>
<dbReference type="RefSeq" id="XP_067916998.1">
    <property type="nucleotide sequence ID" value="XM_068071027.1"/>
</dbReference>
<dbReference type="Proteomes" id="UP000221165">
    <property type="component" value="Unassembled WGS sequence"/>
</dbReference>
<evidence type="ECO:0000313" key="2">
    <source>
        <dbReference type="EMBL" id="PHJ15264.1"/>
    </source>
</evidence>
<evidence type="ECO:0000256" key="1">
    <source>
        <dbReference type="SAM" id="MobiDB-lite"/>
    </source>
</evidence>
<dbReference type="EMBL" id="MIGC01008879">
    <property type="protein sequence ID" value="PHJ15264.1"/>
    <property type="molecule type" value="Genomic_DNA"/>
</dbReference>
<feature type="region of interest" description="Disordered" evidence="1">
    <location>
        <begin position="1"/>
        <end position="21"/>
    </location>
</feature>
<feature type="non-terminal residue" evidence="2">
    <location>
        <position position="1"/>
    </location>
</feature>
<evidence type="ECO:0000313" key="3">
    <source>
        <dbReference type="Proteomes" id="UP000221165"/>
    </source>
</evidence>
<organism evidence="2 3">
    <name type="scientific">Cystoisospora suis</name>
    <dbReference type="NCBI Taxonomy" id="483139"/>
    <lineage>
        <taxon>Eukaryota</taxon>
        <taxon>Sar</taxon>
        <taxon>Alveolata</taxon>
        <taxon>Apicomplexa</taxon>
        <taxon>Conoidasida</taxon>
        <taxon>Coccidia</taxon>
        <taxon>Eucoccidiorida</taxon>
        <taxon>Eimeriorina</taxon>
        <taxon>Sarcocystidae</taxon>
        <taxon>Cystoisospora</taxon>
    </lineage>
</organism>
<feature type="non-terminal residue" evidence="2">
    <location>
        <position position="97"/>
    </location>
</feature>
<dbReference type="VEuPathDB" id="ToxoDB:CSUI_010926"/>
<keyword evidence="3" id="KW-1185">Reference proteome</keyword>
<dbReference type="AlphaFoldDB" id="A0A2C6KFS8"/>
<dbReference type="GeneID" id="94434238"/>
<comment type="caution">
    <text evidence="2">The sequence shown here is derived from an EMBL/GenBank/DDBJ whole genome shotgun (WGS) entry which is preliminary data.</text>
</comment>